<feature type="binding site" evidence="5">
    <location>
        <begin position="107"/>
        <end position="110"/>
    </location>
    <ligand>
        <name>(6S)-5,6,7,8-tetrahydrofolate</name>
        <dbReference type="ChEBI" id="CHEBI:57453"/>
    </ligand>
</feature>
<keyword evidence="4 5" id="KW-0648">Protein biosynthesis</keyword>
<dbReference type="Proteomes" id="UP000177747">
    <property type="component" value="Unassembled WGS sequence"/>
</dbReference>
<feature type="domain" description="Formyl transferase C-terminal" evidence="7">
    <location>
        <begin position="201"/>
        <end position="251"/>
    </location>
</feature>
<dbReference type="InterPro" id="IPR036477">
    <property type="entry name" value="Formyl_transf_N_sf"/>
</dbReference>
<dbReference type="InterPro" id="IPR041711">
    <property type="entry name" value="Met-tRNA-FMT_N"/>
</dbReference>
<evidence type="ECO:0000313" key="9">
    <source>
        <dbReference type="Proteomes" id="UP000177747"/>
    </source>
</evidence>
<protein>
    <recommendedName>
        <fullName evidence="2 5">Methionyl-tRNA formyltransferase</fullName>
        <ecNumber evidence="2 5">2.1.2.9</ecNumber>
    </recommendedName>
</protein>
<keyword evidence="3 5" id="KW-0808">Transferase</keyword>
<dbReference type="PANTHER" id="PTHR11138">
    <property type="entry name" value="METHIONYL-TRNA FORMYLTRANSFERASE"/>
    <property type="match status" value="1"/>
</dbReference>
<dbReference type="HAMAP" id="MF_00182">
    <property type="entry name" value="Formyl_trans"/>
    <property type="match status" value="1"/>
</dbReference>
<evidence type="ECO:0000256" key="3">
    <source>
        <dbReference type="ARBA" id="ARBA00022679"/>
    </source>
</evidence>
<comment type="similarity">
    <text evidence="1 5">Belongs to the Fmt family.</text>
</comment>
<dbReference type="CDD" id="cd08646">
    <property type="entry name" value="FMT_core_Met-tRNA-FMT_N"/>
    <property type="match status" value="1"/>
</dbReference>
<dbReference type="SUPFAM" id="SSF50486">
    <property type="entry name" value="FMT C-terminal domain-like"/>
    <property type="match status" value="1"/>
</dbReference>
<dbReference type="InterPro" id="IPR005794">
    <property type="entry name" value="Fmt"/>
</dbReference>
<comment type="function">
    <text evidence="5">Attaches a formyl group to the free amino group of methionyl-tRNA(fMet). The formyl group appears to play a dual role in the initiator identity of N-formylmethionyl-tRNA by promoting its recognition by IF2 and preventing the misappropriation of this tRNA by the elongation apparatus.</text>
</comment>
<dbReference type="GO" id="GO:0004479">
    <property type="term" value="F:methionyl-tRNA formyltransferase activity"/>
    <property type="evidence" value="ECO:0007669"/>
    <property type="project" value="UniProtKB-UniRule"/>
</dbReference>
<gene>
    <name evidence="5" type="primary">fmt</name>
    <name evidence="8" type="ORF">A2W70_03765</name>
</gene>
<dbReference type="SUPFAM" id="SSF53328">
    <property type="entry name" value="Formyltransferase"/>
    <property type="match status" value="1"/>
</dbReference>
<comment type="caution">
    <text evidence="8">The sequence shown here is derived from an EMBL/GenBank/DDBJ whole genome shotgun (WGS) entry which is preliminary data.</text>
</comment>
<dbReference type="GO" id="GO:0005829">
    <property type="term" value="C:cytosol"/>
    <property type="evidence" value="ECO:0007669"/>
    <property type="project" value="TreeGrafter"/>
</dbReference>
<dbReference type="Pfam" id="PF00551">
    <property type="entry name" value="Formyl_trans_N"/>
    <property type="match status" value="1"/>
</dbReference>
<evidence type="ECO:0000256" key="4">
    <source>
        <dbReference type="ARBA" id="ARBA00022917"/>
    </source>
</evidence>
<dbReference type="Pfam" id="PF02911">
    <property type="entry name" value="Formyl_trans_C"/>
    <property type="match status" value="1"/>
</dbReference>
<dbReference type="PANTHER" id="PTHR11138:SF5">
    <property type="entry name" value="METHIONYL-TRNA FORMYLTRANSFERASE, MITOCHONDRIAL"/>
    <property type="match status" value="1"/>
</dbReference>
<dbReference type="InterPro" id="IPR005793">
    <property type="entry name" value="Formyl_trans_C"/>
</dbReference>
<feature type="domain" description="Formyl transferase N-terminal" evidence="6">
    <location>
        <begin position="1"/>
        <end position="176"/>
    </location>
</feature>
<evidence type="ECO:0000256" key="1">
    <source>
        <dbReference type="ARBA" id="ARBA00010699"/>
    </source>
</evidence>
<evidence type="ECO:0000256" key="2">
    <source>
        <dbReference type="ARBA" id="ARBA00012261"/>
    </source>
</evidence>
<accession>A0A1F5HU75</accession>
<dbReference type="STRING" id="1797731.A2W70_03765"/>
<dbReference type="InterPro" id="IPR002376">
    <property type="entry name" value="Formyl_transf_N"/>
</dbReference>
<proteinExistence type="inferred from homology"/>
<name>A0A1F5HU75_9BACT</name>
<dbReference type="EMBL" id="MFBU01000004">
    <property type="protein sequence ID" value="OGE07724.1"/>
    <property type="molecule type" value="Genomic_DNA"/>
</dbReference>
<comment type="catalytic activity">
    <reaction evidence="5">
        <text>L-methionyl-tRNA(fMet) + (6R)-10-formyltetrahydrofolate = N-formyl-L-methionyl-tRNA(fMet) + (6S)-5,6,7,8-tetrahydrofolate + H(+)</text>
        <dbReference type="Rhea" id="RHEA:24380"/>
        <dbReference type="Rhea" id="RHEA-COMP:9952"/>
        <dbReference type="Rhea" id="RHEA-COMP:9953"/>
        <dbReference type="ChEBI" id="CHEBI:15378"/>
        <dbReference type="ChEBI" id="CHEBI:57453"/>
        <dbReference type="ChEBI" id="CHEBI:78530"/>
        <dbReference type="ChEBI" id="CHEBI:78844"/>
        <dbReference type="ChEBI" id="CHEBI:195366"/>
        <dbReference type="EC" id="2.1.2.9"/>
    </reaction>
</comment>
<sequence>MKIVFFGTNRLAQIVLEELIKSNYKPQLIITAPDKKAGRGQERQMSPVKQTALKNNLEILQPKDLYESNVKSRLSNVDLSILVAYGQIIPKEILIAPKYGFINVHPSLLPKYRGPSPIQTAILSDDKKIGISIIILDELIDHGPILIQKKITISPKDTHLSLVEYLGKIGARLLIQILPEYLAGSLKPKTQNHSQATFSKRIKKSNGYIDLNNPPDSKTFDRMIRAFYPWPGVYTKLKIKNEKLKIIKFLPGNLIQPEGKRPMTTKEFLNGYPETKKFIGELLNGDNST</sequence>
<evidence type="ECO:0000256" key="5">
    <source>
        <dbReference type="HAMAP-Rule" id="MF_00182"/>
    </source>
</evidence>
<evidence type="ECO:0000259" key="6">
    <source>
        <dbReference type="Pfam" id="PF00551"/>
    </source>
</evidence>
<dbReference type="NCBIfam" id="TIGR00460">
    <property type="entry name" value="fmt"/>
    <property type="match status" value="1"/>
</dbReference>
<evidence type="ECO:0000313" key="8">
    <source>
        <dbReference type="EMBL" id="OGE07724.1"/>
    </source>
</evidence>
<dbReference type="AlphaFoldDB" id="A0A1F5HU75"/>
<dbReference type="InterPro" id="IPR011034">
    <property type="entry name" value="Formyl_transferase-like_C_sf"/>
</dbReference>
<evidence type="ECO:0000259" key="7">
    <source>
        <dbReference type="Pfam" id="PF02911"/>
    </source>
</evidence>
<organism evidence="8 9">
    <name type="scientific">Candidatus Curtissbacteria bacterium RIFCSPLOWO2_02_41_11</name>
    <dbReference type="NCBI Taxonomy" id="1797731"/>
    <lineage>
        <taxon>Bacteria</taxon>
        <taxon>Candidatus Curtissiibacteriota</taxon>
    </lineage>
</organism>
<dbReference type="Gene3D" id="3.40.50.12230">
    <property type="match status" value="1"/>
</dbReference>
<dbReference type="EC" id="2.1.2.9" evidence="2 5"/>
<reference evidence="8 9" key="1">
    <citation type="journal article" date="2016" name="Nat. Commun.">
        <title>Thousands of microbial genomes shed light on interconnected biogeochemical processes in an aquifer system.</title>
        <authorList>
            <person name="Anantharaman K."/>
            <person name="Brown C.T."/>
            <person name="Hug L.A."/>
            <person name="Sharon I."/>
            <person name="Castelle C.J."/>
            <person name="Probst A.J."/>
            <person name="Thomas B.C."/>
            <person name="Singh A."/>
            <person name="Wilkins M.J."/>
            <person name="Karaoz U."/>
            <person name="Brodie E.L."/>
            <person name="Williams K.H."/>
            <person name="Hubbard S.S."/>
            <person name="Banfield J.F."/>
        </authorList>
    </citation>
    <scope>NUCLEOTIDE SEQUENCE [LARGE SCALE GENOMIC DNA]</scope>
</reference>